<dbReference type="Gene3D" id="3.10.450.50">
    <property type="match status" value="1"/>
</dbReference>
<keyword evidence="4" id="KW-1185">Reference proteome</keyword>
<name>A0A8T4IAK9_9SPHN</name>
<sequence>MIRMILAGLALMLFAVPAAAQDAPARAEIEAAMAASAAGWNAGDLDRFLAVYSDDPSTTFTGSKGTERGKAAIRARYIKSYPAVFGPEADGKPQRLWFTPEDFRMLGTDHALLIAQWHLDAAGDEDAAEGMTSLVFHREAGGWKIIADHSD</sequence>
<keyword evidence="1" id="KW-0732">Signal</keyword>
<dbReference type="InterPro" id="IPR011944">
    <property type="entry name" value="Steroid_delta5-4_isomerase"/>
</dbReference>
<evidence type="ECO:0000259" key="2">
    <source>
        <dbReference type="Pfam" id="PF14534"/>
    </source>
</evidence>
<gene>
    <name evidence="3" type="ORF">J7S20_04160</name>
</gene>
<dbReference type="AlphaFoldDB" id="A0A8T4IAK9"/>
<dbReference type="InterPro" id="IPR032710">
    <property type="entry name" value="NTF2-like_dom_sf"/>
</dbReference>
<dbReference type="Proteomes" id="UP000676996">
    <property type="component" value="Unassembled WGS sequence"/>
</dbReference>
<reference evidence="3" key="1">
    <citation type="submission" date="2021-04" db="EMBL/GenBank/DDBJ databases">
        <title>Ouciella asimina sp. nov., isolated from the surface seawater in the hydrothermal field of Okinawa Trough.</title>
        <authorList>
            <person name="Shuang W."/>
        </authorList>
    </citation>
    <scope>NUCLEOTIDE SEQUENCE</scope>
    <source>
        <strain evidence="3">LXI357</strain>
    </source>
</reference>
<comment type="caution">
    <text evidence="3">The sequence shown here is derived from an EMBL/GenBank/DDBJ whole genome shotgun (WGS) entry which is preliminary data.</text>
</comment>
<dbReference type="NCBIfam" id="TIGR02246">
    <property type="entry name" value="SgcJ/EcaC family oxidoreductase"/>
    <property type="match status" value="1"/>
</dbReference>
<feature type="domain" description="DUF4440" evidence="2">
    <location>
        <begin position="29"/>
        <end position="145"/>
    </location>
</feature>
<protein>
    <submittedName>
        <fullName evidence="3">SgcJ/EcaC family oxidoreductase</fullName>
    </submittedName>
</protein>
<accession>A0A8T4IAK9</accession>
<dbReference type="EMBL" id="JAGRQC010000001">
    <property type="protein sequence ID" value="MBR0551697.1"/>
    <property type="molecule type" value="Genomic_DNA"/>
</dbReference>
<evidence type="ECO:0000313" key="3">
    <source>
        <dbReference type="EMBL" id="MBR0551697.1"/>
    </source>
</evidence>
<feature type="chain" id="PRO_5035804429" evidence="1">
    <location>
        <begin position="21"/>
        <end position="151"/>
    </location>
</feature>
<evidence type="ECO:0000256" key="1">
    <source>
        <dbReference type="SAM" id="SignalP"/>
    </source>
</evidence>
<dbReference type="SUPFAM" id="SSF54427">
    <property type="entry name" value="NTF2-like"/>
    <property type="match status" value="1"/>
</dbReference>
<feature type="signal peptide" evidence="1">
    <location>
        <begin position="1"/>
        <end position="20"/>
    </location>
</feature>
<evidence type="ECO:0000313" key="4">
    <source>
        <dbReference type="Proteomes" id="UP000676996"/>
    </source>
</evidence>
<dbReference type="Pfam" id="PF14534">
    <property type="entry name" value="DUF4440"/>
    <property type="match status" value="1"/>
</dbReference>
<dbReference type="RefSeq" id="WP_284052964.1">
    <property type="nucleotide sequence ID" value="NZ_JAGRQC010000001.1"/>
</dbReference>
<organism evidence="3 4">
    <name type="scientific">Stakelama marina</name>
    <dbReference type="NCBI Taxonomy" id="2826939"/>
    <lineage>
        <taxon>Bacteria</taxon>
        <taxon>Pseudomonadati</taxon>
        <taxon>Pseudomonadota</taxon>
        <taxon>Alphaproteobacteria</taxon>
        <taxon>Sphingomonadales</taxon>
        <taxon>Sphingomonadaceae</taxon>
        <taxon>Stakelama</taxon>
    </lineage>
</organism>
<dbReference type="InterPro" id="IPR027843">
    <property type="entry name" value="DUF4440"/>
</dbReference>
<proteinExistence type="predicted"/>